<feature type="compositionally biased region" description="Basic and acidic residues" evidence="2">
    <location>
        <begin position="97"/>
        <end position="106"/>
    </location>
</feature>
<dbReference type="InterPro" id="IPR011010">
    <property type="entry name" value="DNA_brk_join_enz"/>
</dbReference>
<keyword evidence="4" id="KW-1185">Reference proteome</keyword>
<sequence length="610" mass="67195">MFVSVIPRQYWRQQFPVLCDWACPCATKRGPPATPLVDGGLSSCVNSAPFDMIPSPSLSTSESTRGGEEPRALDTIGTFTLNRIGINISPSPKSRLRRDSSRRDKPQATSHKPQVTRQDPSAFSPSRLSFPVTPFLLSPSFSCSHMAWLGKLPPQAVNTSKSWVTAAPSYSDFSFALALSLLSPTFLLSRVVLSYVPGSLKTTSESRNLDFDEDPRYRDLTAKEFETAIVGNQKEKYEEINQHVGKEQQLNGLPVSFILQVKRDPPKNAAPGSMPPPLQMSCLTTCRGALNRIFRSNLSGVLLQPSAPSSTTSSLTVLVLLLTCTVLSSSRAATASESTPTSTPESLLNRCLFYLALYCLPRGGEYRSVWWSEMQLKVNRDGQEFQGGHHPARPPRRARRRRLQVNATHRPKFEDVKPNDEGVKVLEKALFLLPNTPAGIKKGHWYRNKALGKDGFRRIINKVIVSAKLVVNGRRIVHHSFRTSAITGLMERGVHGKQVRRAAGTLSPSLKNYVHQTDDLLTNTAGALDSNLYQSEAEPPAKKTKRSSPKPTPEISDDQNASKTHRARLPSLDETSPSKSYPLPRLAGSKRTLVVVQNFANVTFGPGSFA</sequence>
<organism evidence="3 4">
    <name type="scientific">Blyttiomyces helicus</name>
    <dbReference type="NCBI Taxonomy" id="388810"/>
    <lineage>
        <taxon>Eukaryota</taxon>
        <taxon>Fungi</taxon>
        <taxon>Fungi incertae sedis</taxon>
        <taxon>Chytridiomycota</taxon>
        <taxon>Chytridiomycota incertae sedis</taxon>
        <taxon>Chytridiomycetes</taxon>
        <taxon>Chytridiomycetes incertae sedis</taxon>
        <taxon>Blyttiomyces</taxon>
    </lineage>
</organism>
<name>A0A4P9WBN6_9FUNG</name>
<feature type="region of interest" description="Disordered" evidence="2">
    <location>
        <begin position="85"/>
        <end position="124"/>
    </location>
</feature>
<evidence type="ECO:0000313" key="3">
    <source>
        <dbReference type="EMBL" id="RKO88973.1"/>
    </source>
</evidence>
<proteinExistence type="predicted"/>
<dbReference type="Gene3D" id="1.10.443.10">
    <property type="entry name" value="Intergrase catalytic core"/>
    <property type="match status" value="1"/>
</dbReference>
<dbReference type="AlphaFoldDB" id="A0A4P9WBN6"/>
<keyword evidence="1" id="KW-0233">DNA recombination</keyword>
<dbReference type="GO" id="GO:0003677">
    <property type="term" value="F:DNA binding"/>
    <property type="evidence" value="ECO:0007669"/>
    <property type="project" value="InterPro"/>
</dbReference>
<dbReference type="EMBL" id="KZ996370">
    <property type="protein sequence ID" value="RKO88973.1"/>
    <property type="molecule type" value="Genomic_DNA"/>
</dbReference>
<dbReference type="GO" id="GO:0006310">
    <property type="term" value="P:DNA recombination"/>
    <property type="evidence" value="ECO:0007669"/>
    <property type="project" value="UniProtKB-KW"/>
</dbReference>
<feature type="region of interest" description="Disordered" evidence="2">
    <location>
        <begin position="531"/>
        <end position="585"/>
    </location>
</feature>
<evidence type="ECO:0000256" key="1">
    <source>
        <dbReference type="ARBA" id="ARBA00023172"/>
    </source>
</evidence>
<accession>A0A4P9WBN6</accession>
<reference evidence="4" key="1">
    <citation type="journal article" date="2018" name="Nat. Microbiol.">
        <title>Leveraging single-cell genomics to expand the fungal tree of life.</title>
        <authorList>
            <person name="Ahrendt S.R."/>
            <person name="Quandt C.A."/>
            <person name="Ciobanu D."/>
            <person name="Clum A."/>
            <person name="Salamov A."/>
            <person name="Andreopoulos B."/>
            <person name="Cheng J.F."/>
            <person name="Woyke T."/>
            <person name="Pelin A."/>
            <person name="Henrissat B."/>
            <person name="Reynolds N.K."/>
            <person name="Benny G.L."/>
            <person name="Smith M.E."/>
            <person name="James T.Y."/>
            <person name="Grigoriev I.V."/>
        </authorList>
    </citation>
    <scope>NUCLEOTIDE SEQUENCE [LARGE SCALE GENOMIC DNA]</scope>
</reference>
<dbReference type="Proteomes" id="UP000269721">
    <property type="component" value="Unassembled WGS sequence"/>
</dbReference>
<protein>
    <submittedName>
        <fullName evidence="3">Uncharacterized protein</fullName>
    </submittedName>
</protein>
<gene>
    <name evidence="3" type="ORF">BDK51DRAFT_45374</name>
</gene>
<evidence type="ECO:0000256" key="2">
    <source>
        <dbReference type="SAM" id="MobiDB-lite"/>
    </source>
</evidence>
<feature type="compositionally biased region" description="Polar residues" evidence="2">
    <location>
        <begin position="107"/>
        <end position="124"/>
    </location>
</feature>
<evidence type="ECO:0000313" key="4">
    <source>
        <dbReference type="Proteomes" id="UP000269721"/>
    </source>
</evidence>
<dbReference type="InterPro" id="IPR013762">
    <property type="entry name" value="Integrase-like_cat_sf"/>
</dbReference>
<dbReference type="GO" id="GO:0015074">
    <property type="term" value="P:DNA integration"/>
    <property type="evidence" value="ECO:0007669"/>
    <property type="project" value="InterPro"/>
</dbReference>
<dbReference type="SUPFAM" id="SSF56349">
    <property type="entry name" value="DNA breaking-rejoining enzymes"/>
    <property type="match status" value="1"/>
</dbReference>